<dbReference type="EMBL" id="CM024809">
    <property type="protein sequence ID" value="KAG8006178.1"/>
    <property type="molecule type" value="Genomic_DNA"/>
</dbReference>
<reference evidence="1" key="1">
    <citation type="submission" date="2020-04" db="EMBL/GenBank/DDBJ databases">
        <title>A chromosome-scale assembly and high-density genetic map of the yellow drum (Nibea albiflora) genome.</title>
        <authorList>
            <person name="Xu D."/>
            <person name="Zhang W."/>
            <person name="Chen R."/>
            <person name="Tan P."/>
            <person name="Wang L."/>
            <person name="Song H."/>
            <person name="Tian L."/>
            <person name="Zhu Q."/>
            <person name="Wang B."/>
        </authorList>
    </citation>
    <scope>NUCLEOTIDE SEQUENCE</scope>
    <source>
        <strain evidence="1">ZJHYS-2018</strain>
    </source>
</reference>
<evidence type="ECO:0000313" key="1">
    <source>
        <dbReference type="EMBL" id="KAG8006178.1"/>
    </source>
</evidence>
<keyword evidence="2" id="KW-1185">Reference proteome</keyword>
<organism evidence="1 2">
    <name type="scientific">Nibea albiflora</name>
    <name type="common">Yellow drum</name>
    <name type="synonym">Corvina albiflora</name>
    <dbReference type="NCBI Taxonomy" id="240163"/>
    <lineage>
        <taxon>Eukaryota</taxon>
        <taxon>Metazoa</taxon>
        <taxon>Chordata</taxon>
        <taxon>Craniata</taxon>
        <taxon>Vertebrata</taxon>
        <taxon>Euteleostomi</taxon>
        <taxon>Actinopterygii</taxon>
        <taxon>Neopterygii</taxon>
        <taxon>Teleostei</taxon>
        <taxon>Neoteleostei</taxon>
        <taxon>Acanthomorphata</taxon>
        <taxon>Eupercaria</taxon>
        <taxon>Sciaenidae</taxon>
        <taxon>Nibea</taxon>
    </lineage>
</organism>
<dbReference type="Proteomes" id="UP000805704">
    <property type="component" value="Chromosome 21"/>
</dbReference>
<protein>
    <submittedName>
        <fullName evidence="1">Uncharacterized protein</fullName>
    </submittedName>
</protein>
<gene>
    <name evidence="1" type="ORF">GBF38_005363</name>
</gene>
<name>A0ACB7EWW0_NIBAL</name>
<accession>A0ACB7EWW0</accession>
<comment type="caution">
    <text evidence="1">The sequence shown here is derived from an EMBL/GenBank/DDBJ whole genome shotgun (WGS) entry which is preliminary data.</text>
</comment>
<proteinExistence type="predicted"/>
<evidence type="ECO:0000313" key="2">
    <source>
        <dbReference type="Proteomes" id="UP000805704"/>
    </source>
</evidence>
<sequence length="364" mass="40833">MSEPFISFQQGGDRQRKFVGGATKTKEMTSRLQTLTTSFIRQIIDRPQPPAAVLGAVYLNDCPRQRYIPIYLIVMGAFSLALALLSCLPCAQKPKDGSTNPLGPICATWNSLITCFLFFWFIAGNVWIYSIYKPNFDKSTTDVDPYCDMGLYVFAFWITTVVYIVIVCFGVIVGIMSIAQIVIGAMYQFDCPMQRYIPVYLLANGVVSLLLIAIIIPPCGAACFGDQSKGWACFWSLFLFCWFIAGAKYIHDCLNQPVALICMVVVGGSLLLFCCCRGVICNYVINFFFFFFLIIAGNACIVAIFKPKFSKYAEEDYCNETLYWFVCGGAVFSYFLLLTVSSGLCREQLPEDEDQDDTKYLVEV</sequence>